<feature type="transmembrane region" description="Helical" evidence="2">
    <location>
        <begin position="420"/>
        <end position="443"/>
    </location>
</feature>
<organism evidence="3 4">
    <name type="scientific">Scylla paramamosain</name>
    <name type="common">Mud crab</name>
    <dbReference type="NCBI Taxonomy" id="85552"/>
    <lineage>
        <taxon>Eukaryota</taxon>
        <taxon>Metazoa</taxon>
        <taxon>Ecdysozoa</taxon>
        <taxon>Arthropoda</taxon>
        <taxon>Crustacea</taxon>
        <taxon>Multicrustacea</taxon>
        <taxon>Malacostraca</taxon>
        <taxon>Eumalacostraca</taxon>
        <taxon>Eucarida</taxon>
        <taxon>Decapoda</taxon>
        <taxon>Pleocyemata</taxon>
        <taxon>Brachyura</taxon>
        <taxon>Eubrachyura</taxon>
        <taxon>Portunoidea</taxon>
        <taxon>Portunidae</taxon>
        <taxon>Portuninae</taxon>
        <taxon>Scylla</taxon>
    </lineage>
</organism>
<feature type="compositionally biased region" description="Low complexity" evidence="1">
    <location>
        <begin position="558"/>
        <end position="567"/>
    </location>
</feature>
<keyword evidence="2" id="KW-0812">Transmembrane</keyword>
<name>A0AAW0TS82_SCYPA</name>
<evidence type="ECO:0000256" key="2">
    <source>
        <dbReference type="SAM" id="Phobius"/>
    </source>
</evidence>
<evidence type="ECO:0000313" key="4">
    <source>
        <dbReference type="Proteomes" id="UP001487740"/>
    </source>
</evidence>
<dbReference type="AlphaFoldDB" id="A0AAW0TS82"/>
<gene>
    <name evidence="3" type="ORF">O3P69_020859</name>
</gene>
<sequence length="567" mass="62801">MASEATAMRGTAGSAMPRMAVSWPWTERRDLDARVYDNMAPRCHADKERRPGTWESQPPVFPEHSRQTLVQVLLRSGKNRDEQPHGGSRGRVARSTEDLKTMCDCFRGLPPATTCTSLIKRSVAVIINGTCSGNTQLFRLFEEQDQANLTLASSPFLGAPWCENAELLLLESSGEQKSLSLRDVPSVWLCPDSLGTSLQELVITDVDEVKIAPGVLTQRLTDFTLRVAGTFGELTFPQGALVIENVDITIVDDDVEDIIAHEKSVILGNKATLELSNVTFRSRFNRTFFARSPLESVILRDVVADRFANSFCLATHSLAMHNVVISGCLRFVKWIGRKTTKDSPVALCEVSSIEEMADPGQCIDPRCGFCADLDSGHTTELPSLRPSSSNVSTPRPASVHAVNKAEVSEDAERNWWEEPIYLGLLVALILLALLVLSCCICHLHRRSQKGSYELTQQTDKHGTFQRTIITPENLQDQHEAPLQAPHHHHHDHGASRELFLSYRALQDPALRHHNSPDDDQSWECGIPTHGHGTAGRRSHQPGSIYQHSSIMTPEDRNSLSSSSSMII</sequence>
<dbReference type="Proteomes" id="UP001487740">
    <property type="component" value="Unassembled WGS sequence"/>
</dbReference>
<dbReference type="EMBL" id="JARAKH010000028">
    <property type="protein sequence ID" value="KAK8389177.1"/>
    <property type="molecule type" value="Genomic_DNA"/>
</dbReference>
<accession>A0AAW0TS82</accession>
<reference evidence="3 4" key="1">
    <citation type="submission" date="2023-03" db="EMBL/GenBank/DDBJ databases">
        <title>High-quality genome of Scylla paramamosain provides insights in environmental adaptation.</title>
        <authorList>
            <person name="Zhang L."/>
        </authorList>
    </citation>
    <scope>NUCLEOTIDE SEQUENCE [LARGE SCALE GENOMIC DNA]</scope>
    <source>
        <strain evidence="3">LZ_2023a</strain>
        <tissue evidence="3">Muscle</tissue>
    </source>
</reference>
<proteinExistence type="predicted"/>
<keyword evidence="2" id="KW-1133">Transmembrane helix</keyword>
<comment type="caution">
    <text evidence="3">The sequence shown here is derived from an EMBL/GenBank/DDBJ whole genome shotgun (WGS) entry which is preliminary data.</text>
</comment>
<keyword evidence="2" id="KW-0472">Membrane</keyword>
<protein>
    <submittedName>
        <fullName evidence="3">Uncharacterized protein</fullName>
    </submittedName>
</protein>
<evidence type="ECO:0000256" key="1">
    <source>
        <dbReference type="SAM" id="MobiDB-lite"/>
    </source>
</evidence>
<feature type="compositionally biased region" description="Polar residues" evidence="1">
    <location>
        <begin position="540"/>
        <end position="551"/>
    </location>
</feature>
<keyword evidence="4" id="KW-1185">Reference proteome</keyword>
<feature type="region of interest" description="Disordered" evidence="1">
    <location>
        <begin position="510"/>
        <end position="567"/>
    </location>
</feature>
<evidence type="ECO:0000313" key="3">
    <source>
        <dbReference type="EMBL" id="KAK8389177.1"/>
    </source>
</evidence>